<dbReference type="AlphaFoldDB" id="A0A3G7U3T2"/>
<dbReference type="PANTHER" id="PTHR30329:SF21">
    <property type="entry name" value="LIPOPROTEIN YIAD-RELATED"/>
    <property type="match status" value="1"/>
</dbReference>
<dbReference type="PROSITE" id="PS51123">
    <property type="entry name" value="OMPA_2"/>
    <property type="match status" value="1"/>
</dbReference>
<proteinExistence type="predicted"/>
<dbReference type="InterPro" id="IPR006690">
    <property type="entry name" value="OMPA-like_CS"/>
</dbReference>
<evidence type="ECO:0000313" key="8">
    <source>
        <dbReference type="EMBL" id="AZE53209.1"/>
    </source>
</evidence>
<dbReference type="PANTHER" id="PTHR30329">
    <property type="entry name" value="STATOR ELEMENT OF FLAGELLAR MOTOR COMPLEX"/>
    <property type="match status" value="1"/>
</dbReference>
<dbReference type="InterPro" id="IPR050330">
    <property type="entry name" value="Bact_OuterMem_StrucFunc"/>
</dbReference>
<evidence type="ECO:0000256" key="4">
    <source>
        <dbReference type="PROSITE-ProRule" id="PRU00473"/>
    </source>
</evidence>
<dbReference type="EMBL" id="CP027754">
    <property type="protein sequence ID" value="AZE53209.1"/>
    <property type="molecule type" value="Genomic_DNA"/>
</dbReference>
<dbReference type="FunFam" id="3.30.1330.60:FF:000008">
    <property type="entry name" value="Outer membrane protein OmpA"/>
    <property type="match status" value="1"/>
</dbReference>
<evidence type="ECO:0000256" key="3">
    <source>
        <dbReference type="ARBA" id="ARBA00023237"/>
    </source>
</evidence>
<name>A0A3G7U3T2_9PSED</name>
<evidence type="ECO:0000256" key="2">
    <source>
        <dbReference type="ARBA" id="ARBA00023136"/>
    </source>
</evidence>
<feature type="compositionally biased region" description="Low complexity" evidence="5">
    <location>
        <begin position="226"/>
        <end position="258"/>
    </location>
</feature>
<dbReference type="PRINTS" id="PR01021">
    <property type="entry name" value="OMPADOMAIN"/>
</dbReference>
<dbReference type="PROSITE" id="PS01068">
    <property type="entry name" value="OMPA_1"/>
    <property type="match status" value="1"/>
</dbReference>
<dbReference type="Proteomes" id="UP000268696">
    <property type="component" value="Chromosome"/>
</dbReference>
<accession>A0A3G7U3T2</accession>
<keyword evidence="6" id="KW-0732">Signal</keyword>
<evidence type="ECO:0000256" key="6">
    <source>
        <dbReference type="SAM" id="SignalP"/>
    </source>
</evidence>
<organism evidence="8 9">
    <name type="scientific">Pseudomonas synxantha</name>
    <dbReference type="NCBI Taxonomy" id="47883"/>
    <lineage>
        <taxon>Bacteria</taxon>
        <taxon>Pseudomonadati</taxon>
        <taxon>Pseudomonadota</taxon>
        <taxon>Gammaproteobacteria</taxon>
        <taxon>Pseudomonadales</taxon>
        <taxon>Pseudomonadaceae</taxon>
        <taxon>Pseudomonas</taxon>
    </lineage>
</organism>
<feature type="chain" id="PRO_5018279452" evidence="6">
    <location>
        <begin position="24"/>
        <end position="258"/>
    </location>
</feature>
<dbReference type="InterPro" id="IPR006664">
    <property type="entry name" value="OMP_bac"/>
</dbReference>
<dbReference type="Gene3D" id="3.30.1330.60">
    <property type="entry name" value="OmpA-like domain"/>
    <property type="match status" value="1"/>
</dbReference>
<dbReference type="RefSeq" id="WP_124376376.1">
    <property type="nucleotide sequence ID" value="NZ_CP027754.1"/>
</dbReference>
<dbReference type="CDD" id="cd07185">
    <property type="entry name" value="OmpA_C-like"/>
    <property type="match status" value="1"/>
</dbReference>
<comment type="subcellular location">
    <subcellularLocation>
        <location evidence="1">Cell outer membrane</location>
    </subcellularLocation>
</comment>
<reference evidence="8 9" key="1">
    <citation type="submission" date="2018-03" db="EMBL/GenBank/DDBJ databases">
        <title>Diversity of phytobeneficial traits revealed by whole-genome analysis of worldwide-isolated phenazine-producing Pseudomonas spp.</title>
        <authorList>
            <person name="Biessy A."/>
            <person name="Novinscak A."/>
            <person name="Blom J."/>
            <person name="Leger G."/>
            <person name="Thomashow L.S."/>
            <person name="Cazorla F.M."/>
            <person name="Josic D."/>
            <person name="Filion M."/>
        </authorList>
    </citation>
    <scope>NUCLEOTIDE SEQUENCE [LARGE SCALE GENOMIC DNA]</scope>
    <source>
        <strain evidence="8 9">30B</strain>
    </source>
</reference>
<evidence type="ECO:0000259" key="7">
    <source>
        <dbReference type="PROSITE" id="PS51123"/>
    </source>
</evidence>
<gene>
    <name evidence="8" type="ORF">C4K03_1038</name>
</gene>
<protein>
    <submittedName>
        <fullName evidence="8">Outer membrane porin, OmpA family</fullName>
    </submittedName>
</protein>
<dbReference type="InterPro" id="IPR006665">
    <property type="entry name" value="OmpA-like"/>
</dbReference>
<evidence type="ECO:0000256" key="5">
    <source>
        <dbReference type="SAM" id="MobiDB-lite"/>
    </source>
</evidence>
<keyword evidence="2 4" id="KW-0472">Membrane</keyword>
<dbReference type="SUPFAM" id="SSF103088">
    <property type="entry name" value="OmpA-like"/>
    <property type="match status" value="1"/>
</dbReference>
<evidence type="ECO:0000256" key="1">
    <source>
        <dbReference type="ARBA" id="ARBA00004442"/>
    </source>
</evidence>
<dbReference type="PROSITE" id="PS51257">
    <property type="entry name" value="PROKAR_LIPOPROTEIN"/>
    <property type="match status" value="1"/>
</dbReference>
<feature type="region of interest" description="Disordered" evidence="5">
    <location>
        <begin position="224"/>
        <end position="258"/>
    </location>
</feature>
<feature type="domain" description="OmpA-like" evidence="7">
    <location>
        <begin position="112"/>
        <end position="229"/>
    </location>
</feature>
<feature type="signal peptide" evidence="6">
    <location>
        <begin position="1"/>
        <end position="23"/>
    </location>
</feature>
<evidence type="ECO:0000313" key="9">
    <source>
        <dbReference type="Proteomes" id="UP000268696"/>
    </source>
</evidence>
<keyword evidence="3" id="KW-0998">Cell outer membrane</keyword>
<sequence length="258" mass="27071">MFTPRRLLVVATAVALLSGCASPNPYDGSQGGQANNGSESGMSKTAKYGGLGALAGALAGAAIDHNNRGKGALIGAVVAGAGAAGYGYYADQQEKKLRESMANTGVEVQRQGDQIKLIMPGNITFATNSDAISSSFYQPLNNLANSLKQFNQNTIQIVGYTDSTGSRQLNMDLSQRRAQSVANYLTSQGVSAANLSARGAGPDNPIASNSDVNGRAQNRRVEVNLGPIPGQQYGQPGQQQQVPQQNNQFQGNPYQQYQ</sequence>
<dbReference type="InterPro" id="IPR036737">
    <property type="entry name" value="OmpA-like_sf"/>
</dbReference>
<dbReference type="Pfam" id="PF00691">
    <property type="entry name" value="OmpA"/>
    <property type="match status" value="1"/>
</dbReference>
<dbReference type="GO" id="GO:0009279">
    <property type="term" value="C:cell outer membrane"/>
    <property type="evidence" value="ECO:0007669"/>
    <property type="project" value="UniProtKB-SubCell"/>
</dbReference>